<name>A0A5B7EE71_PORTR</name>
<evidence type="ECO:0000313" key="3">
    <source>
        <dbReference type="Proteomes" id="UP000324222"/>
    </source>
</evidence>
<feature type="compositionally biased region" description="Basic and acidic residues" evidence="1">
    <location>
        <begin position="1"/>
        <end position="10"/>
    </location>
</feature>
<keyword evidence="3" id="KW-1185">Reference proteome</keyword>
<dbReference type="Proteomes" id="UP000324222">
    <property type="component" value="Unassembled WGS sequence"/>
</dbReference>
<dbReference type="EMBL" id="VSRR010002507">
    <property type="protein sequence ID" value="MPC31808.1"/>
    <property type="molecule type" value="Genomic_DNA"/>
</dbReference>
<evidence type="ECO:0000313" key="2">
    <source>
        <dbReference type="EMBL" id="MPC31808.1"/>
    </source>
</evidence>
<reference evidence="2 3" key="1">
    <citation type="submission" date="2019-05" db="EMBL/GenBank/DDBJ databases">
        <title>Another draft genome of Portunus trituberculatus and its Hox gene families provides insights of decapod evolution.</title>
        <authorList>
            <person name="Jeong J.-H."/>
            <person name="Song I."/>
            <person name="Kim S."/>
            <person name="Choi T."/>
            <person name="Kim D."/>
            <person name="Ryu S."/>
            <person name="Kim W."/>
        </authorList>
    </citation>
    <scope>NUCLEOTIDE SEQUENCE [LARGE SCALE GENOMIC DNA]</scope>
    <source>
        <tissue evidence="2">Muscle</tissue>
    </source>
</reference>
<accession>A0A5B7EE71</accession>
<sequence>MAVYKEDSHTKAPTAHTGPSPLPLHNETVPYPAPPTLTPQQGPTAHIDPFLPLHTVTPQVG</sequence>
<evidence type="ECO:0000256" key="1">
    <source>
        <dbReference type="SAM" id="MobiDB-lite"/>
    </source>
</evidence>
<protein>
    <submittedName>
        <fullName evidence="2">Uncharacterized protein</fullName>
    </submittedName>
</protein>
<feature type="region of interest" description="Disordered" evidence="1">
    <location>
        <begin position="1"/>
        <end position="61"/>
    </location>
</feature>
<organism evidence="2 3">
    <name type="scientific">Portunus trituberculatus</name>
    <name type="common">Swimming crab</name>
    <name type="synonym">Neptunus trituberculatus</name>
    <dbReference type="NCBI Taxonomy" id="210409"/>
    <lineage>
        <taxon>Eukaryota</taxon>
        <taxon>Metazoa</taxon>
        <taxon>Ecdysozoa</taxon>
        <taxon>Arthropoda</taxon>
        <taxon>Crustacea</taxon>
        <taxon>Multicrustacea</taxon>
        <taxon>Malacostraca</taxon>
        <taxon>Eumalacostraca</taxon>
        <taxon>Eucarida</taxon>
        <taxon>Decapoda</taxon>
        <taxon>Pleocyemata</taxon>
        <taxon>Brachyura</taxon>
        <taxon>Eubrachyura</taxon>
        <taxon>Portunoidea</taxon>
        <taxon>Portunidae</taxon>
        <taxon>Portuninae</taxon>
        <taxon>Portunus</taxon>
    </lineage>
</organism>
<proteinExistence type="predicted"/>
<gene>
    <name evidence="2" type="ORF">E2C01_025105</name>
</gene>
<comment type="caution">
    <text evidence="2">The sequence shown here is derived from an EMBL/GenBank/DDBJ whole genome shotgun (WGS) entry which is preliminary data.</text>
</comment>
<dbReference type="AlphaFoldDB" id="A0A5B7EE71"/>